<proteinExistence type="inferred from homology"/>
<dbReference type="RefSeq" id="WP_283407165.1">
    <property type="nucleotide sequence ID" value="NZ_FXUI01000022.1"/>
</dbReference>
<dbReference type="InterPro" id="IPR005053">
    <property type="entry name" value="MobA_MobL"/>
</dbReference>
<dbReference type="SUPFAM" id="SSF52540">
    <property type="entry name" value="P-loop containing nucleoside triphosphate hydrolases"/>
    <property type="match status" value="2"/>
</dbReference>
<dbReference type="InterPro" id="IPR003593">
    <property type="entry name" value="AAA+_ATPase"/>
</dbReference>
<comment type="caution">
    <text evidence="5">The sequence shown here is derived from an EMBL/GenBank/DDBJ whole genome shotgun (WGS) entry which is preliminary data.</text>
</comment>
<dbReference type="Pfam" id="PF13604">
    <property type="entry name" value="AAA_30"/>
    <property type="match status" value="1"/>
</dbReference>
<dbReference type="CDD" id="cd17933">
    <property type="entry name" value="DEXSc_RecD-like"/>
    <property type="match status" value="1"/>
</dbReference>
<feature type="compositionally biased region" description="Basic and acidic residues" evidence="3">
    <location>
        <begin position="968"/>
        <end position="977"/>
    </location>
</feature>
<comment type="similarity">
    <text evidence="1">Belongs to the MobA/MobL family.</text>
</comment>
<evidence type="ECO:0000313" key="5">
    <source>
        <dbReference type="EMBL" id="SMP82230.1"/>
    </source>
</evidence>
<protein>
    <submittedName>
        <fullName evidence="5">Plasmid mobilization system relaxase</fullName>
    </submittedName>
</protein>
<dbReference type="NCBIfam" id="NF041496">
    <property type="entry name" value="MobQ"/>
    <property type="match status" value="1"/>
</dbReference>
<gene>
    <name evidence="5" type="ORF">SAMN06296065_12214</name>
</gene>
<evidence type="ECO:0000256" key="1">
    <source>
        <dbReference type="ARBA" id="ARBA00010873"/>
    </source>
</evidence>
<dbReference type="Gene3D" id="2.30.30.940">
    <property type="match status" value="1"/>
</dbReference>
<dbReference type="Pfam" id="PF03389">
    <property type="entry name" value="MobA_MobL"/>
    <property type="match status" value="1"/>
</dbReference>
<evidence type="ECO:0000256" key="2">
    <source>
        <dbReference type="ARBA" id="ARBA00022971"/>
    </source>
</evidence>
<keyword evidence="6" id="KW-1185">Reference proteome</keyword>
<feature type="region of interest" description="Disordered" evidence="3">
    <location>
        <begin position="909"/>
        <end position="977"/>
    </location>
</feature>
<evidence type="ECO:0000313" key="6">
    <source>
        <dbReference type="Proteomes" id="UP001157910"/>
    </source>
</evidence>
<dbReference type="CDD" id="cd18809">
    <property type="entry name" value="SF1_C_RecD"/>
    <property type="match status" value="1"/>
</dbReference>
<dbReference type="NCBIfam" id="NF010464">
    <property type="entry name" value="PRK13889.1"/>
    <property type="match status" value="1"/>
</dbReference>
<dbReference type="Gene3D" id="3.30.930.30">
    <property type="match status" value="1"/>
</dbReference>
<dbReference type="InterPro" id="IPR027417">
    <property type="entry name" value="P-loop_NTPase"/>
</dbReference>
<evidence type="ECO:0000256" key="3">
    <source>
        <dbReference type="SAM" id="MobiDB-lite"/>
    </source>
</evidence>
<feature type="compositionally biased region" description="Basic and acidic residues" evidence="3">
    <location>
        <begin position="909"/>
        <end position="959"/>
    </location>
</feature>
<evidence type="ECO:0000259" key="4">
    <source>
        <dbReference type="SMART" id="SM00382"/>
    </source>
</evidence>
<dbReference type="SMART" id="SM00382">
    <property type="entry name" value="AAA"/>
    <property type="match status" value="1"/>
</dbReference>
<organism evidence="5 6">
    <name type="scientific">Novosphingobium panipatense</name>
    <dbReference type="NCBI Taxonomy" id="428991"/>
    <lineage>
        <taxon>Bacteria</taxon>
        <taxon>Pseudomonadati</taxon>
        <taxon>Pseudomonadota</taxon>
        <taxon>Alphaproteobacteria</taxon>
        <taxon>Sphingomonadales</taxon>
        <taxon>Sphingomonadaceae</taxon>
        <taxon>Novosphingobium</taxon>
    </lineage>
</organism>
<sequence>MAIYHFSAKVISRASGSSAVASAAYRSASELHDERLGRNHDFSNKAGVVHSEILAPEGAPERLNDRATLWNEVEAGEKRKDAQLAREVEFSIPREMSEKQGVSLARDFVDKQFVERGMVADLNVHWDKAKDGTPKPHAHVMLSMREVGPEGFGKKVRAWNSTELLKEWREAWAAHVNERMAELGLEGRIDHRSYEAQGIELEPQHKIGPMGKRHELEGQPHRNADDHVRIARENGEKIIAKPEIALDAITRQQATFTTRDLAMFVHRHSDGKEQFDQAMSAVRSSPELVALGKDGRDQERFTSREMIAVEERLERAAGRLADRVGHGLPAASLQGGLNAAGSGGLTLGEDQRAALEHIGTSGDLAIVVGYAGTGKSAMLGVAREAWEREGYQVRGAALSGIAAENLEGGSGIASRTIASLEHAWGQGREQLGPRDVLVIDEAGMIGSRQMERVLSEAERAGAKVVLVGDPEQLQAIEAGAAFRSLAERHGAAEITEIRRQHEDWQRQATRALATGRTGEAIHAYESQGMVRAADTREAARVELMDGWESARQADPDKSRIILTHTNAEVQELNSEARSRMRAAGELGEEVGLSVERGRRDFATGDRIMFFRNDRGLGVKNGSLGTLERVSAEGMAVKMDDGRKVAFDLKDYAHVDHGYAATFHKSQGVTVDQAHVLATPGMDRHSAYVGLSRHRDSVQLHYGRDDFTDQRQLTRTLSRDRGKDMAGDYAAARDGQAQARAFAERREIRFPELAREIAGKVRDKARGMFAGFKPKPSSPELARDGKGGPINTTPERAPAAPSQARAIERYARAQADMDRMREKGLPVLPHQQQALAKAGDALDQVRPHAARDLASAFERNPVLVREAAEGKAGGAARAMAHEAQVRTNPELRADRFVERWQGMARERAELTRSGDREAAQRTGKKMESLAGTLHRDPQLESVLRRRAPELGLEMGRDRPISQELTRSLEIGRDRGLSR</sequence>
<dbReference type="InterPro" id="IPR014136">
    <property type="entry name" value="TraA_Ti"/>
</dbReference>
<name>A0ABY1QW96_9SPHN</name>
<feature type="domain" description="AAA+ ATPase" evidence="4">
    <location>
        <begin position="361"/>
        <end position="588"/>
    </location>
</feature>
<reference evidence="5 6" key="1">
    <citation type="submission" date="2017-05" db="EMBL/GenBank/DDBJ databases">
        <authorList>
            <person name="Varghese N."/>
            <person name="Submissions S."/>
        </authorList>
    </citation>
    <scope>NUCLEOTIDE SEQUENCE [LARGE SCALE GENOMIC DNA]</scope>
    <source>
        <strain evidence="5 6">SM16</strain>
    </source>
</reference>
<dbReference type="Proteomes" id="UP001157910">
    <property type="component" value="Unassembled WGS sequence"/>
</dbReference>
<dbReference type="EMBL" id="FXUI01000022">
    <property type="protein sequence ID" value="SMP82230.1"/>
    <property type="molecule type" value="Genomic_DNA"/>
</dbReference>
<dbReference type="NCBIfam" id="TIGR02768">
    <property type="entry name" value="TraA_Ti"/>
    <property type="match status" value="1"/>
</dbReference>
<feature type="region of interest" description="Disordered" evidence="3">
    <location>
        <begin position="768"/>
        <end position="803"/>
    </location>
</feature>
<accession>A0ABY1QW96</accession>
<dbReference type="Gene3D" id="3.40.50.300">
    <property type="entry name" value="P-loop containing nucleotide triphosphate hydrolases"/>
    <property type="match status" value="2"/>
</dbReference>
<keyword evidence="2" id="KW-0184">Conjugation</keyword>